<reference evidence="5" key="1">
    <citation type="submission" date="2025-08" db="UniProtKB">
        <authorList>
            <consortium name="RefSeq"/>
        </authorList>
    </citation>
    <scope>IDENTIFICATION</scope>
</reference>
<comment type="caution">
    <text evidence="2">Lacks conserved residue(s) required for the propagation of feature annotation.</text>
</comment>
<dbReference type="PROSITE" id="PS50923">
    <property type="entry name" value="SUSHI"/>
    <property type="match status" value="2"/>
</dbReference>
<evidence type="ECO:0000313" key="5">
    <source>
        <dbReference type="RefSeq" id="XP_018016220.2"/>
    </source>
</evidence>
<dbReference type="Gene3D" id="2.10.70.10">
    <property type="entry name" value="Complement Module, domain 1"/>
    <property type="match status" value="1"/>
</dbReference>
<dbReference type="InterPro" id="IPR000436">
    <property type="entry name" value="Sushi_SCR_CCP_dom"/>
</dbReference>
<dbReference type="Pfam" id="PF00084">
    <property type="entry name" value="Sushi"/>
    <property type="match status" value="1"/>
</dbReference>
<dbReference type="SUPFAM" id="SSF57535">
    <property type="entry name" value="Complement control module/SCR domain"/>
    <property type="match status" value="1"/>
</dbReference>
<dbReference type="RefSeq" id="XP_018016220.2">
    <property type="nucleotide sequence ID" value="XM_018160731.2"/>
</dbReference>
<gene>
    <name evidence="5" type="primary">LOC108672963</name>
</gene>
<sequence length="311" mass="34370">MSVPNITENSVGTIVTYSCNDGYYLNTTEKFPGNSTAVTVTCDDGNWTYGRDDLQCVTICTDEPPAPIGSANSSWNNYTRINGTTVTYSCPNNEIFGNMNSTLNITCVNGTWTFFEEFYRTCSVPCNSNSPPETINNTIRAKNEGFREYEKIRYNCPPNTASLLGERYIELQCQPGSVWNVTSSTNETIEKISRRFKCLDSCPGPAVAPNTNWQSNWTSEFVNGTVIYYTCNSISYPNTSYLLSGDSGDGRSASDILCMGYQNTSYWQTEGGHVSCNVTRDSQTLINTCSNNSWTFVGIPYCLSLLPSTGC</sequence>
<name>A0A8B7NRA6_HYAAZ</name>
<organism evidence="4 5">
    <name type="scientific">Hyalella azteca</name>
    <name type="common">Amphipod</name>
    <dbReference type="NCBI Taxonomy" id="294128"/>
    <lineage>
        <taxon>Eukaryota</taxon>
        <taxon>Metazoa</taxon>
        <taxon>Ecdysozoa</taxon>
        <taxon>Arthropoda</taxon>
        <taxon>Crustacea</taxon>
        <taxon>Multicrustacea</taxon>
        <taxon>Malacostraca</taxon>
        <taxon>Eumalacostraca</taxon>
        <taxon>Peracarida</taxon>
        <taxon>Amphipoda</taxon>
        <taxon>Senticaudata</taxon>
        <taxon>Talitrida</taxon>
        <taxon>Talitroidea</taxon>
        <taxon>Hyalellidae</taxon>
        <taxon>Hyalella</taxon>
    </lineage>
</organism>
<proteinExistence type="predicted"/>
<dbReference type="AlphaFoldDB" id="A0A8B7NRA6"/>
<evidence type="ECO:0000256" key="1">
    <source>
        <dbReference type="ARBA" id="ARBA00023157"/>
    </source>
</evidence>
<keyword evidence="1" id="KW-1015">Disulfide bond</keyword>
<protein>
    <submittedName>
        <fullName evidence="5">Sushi, von Willebrand factor type A, EGF and pentraxin domain-containing protein 1</fullName>
    </submittedName>
</protein>
<dbReference type="GeneID" id="108672963"/>
<feature type="domain" description="Sushi" evidence="3">
    <location>
        <begin position="1"/>
        <end position="58"/>
    </location>
</feature>
<dbReference type="Proteomes" id="UP000694843">
    <property type="component" value="Unplaced"/>
</dbReference>
<evidence type="ECO:0000259" key="3">
    <source>
        <dbReference type="PROSITE" id="PS50923"/>
    </source>
</evidence>
<dbReference type="KEGG" id="hazt:108672963"/>
<accession>A0A8B7NRA6</accession>
<evidence type="ECO:0000256" key="2">
    <source>
        <dbReference type="PROSITE-ProRule" id="PRU00302"/>
    </source>
</evidence>
<dbReference type="OrthoDB" id="6381702at2759"/>
<feature type="domain" description="Sushi" evidence="3">
    <location>
        <begin position="200"/>
        <end position="278"/>
    </location>
</feature>
<keyword evidence="2" id="KW-0768">Sushi</keyword>
<dbReference type="InterPro" id="IPR035976">
    <property type="entry name" value="Sushi/SCR/CCP_sf"/>
</dbReference>
<keyword evidence="4" id="KW-1185">Reference proteome</keyword>
<evidence type="ECO:0000313" key="4">
    <source>
        <dbReference type="Proteomes" id="UP000694843"/>
    </source>
</evidence>